<dbReference type="EMBL" id="LPNN01000004">
    <property type="protein sequence ID" value="OEJ89058.1"/>
    <property type="molecule type" value="Genomic_DNA"/>
</dbReference>
<accession>A0A1E5RQE7</accession>
<keyword evidence="2" id="KW-1185">Reference proteome</keyword>
<proteinExistence type="predicted"/>
<dbReference type="OrthoDB" id="3973077at2759"/>
<evidence type="ECO:0000313" key="1">
    <source>
        <dbReference type="EMBL" id="OEJ89058.1"/>
    </source>
</evidence>
<sequence>MQNFEYENIEVINDLVKELNVLLKRENSLQDSIHTSINTLNDYTTLQEIKLMMENSKKTNLTYTEQTKLKSLLITDNVFLSLYEEFPNIFQEINLEGNDLLGLSVEEQNIVLKQLMMKVTKDNNKLVDYLKDEQSAETLIIINKFKVFINNQYTHFLNQIKTTYKSHVFPMEDIINIQIGVNSISSLSTLKKVHLILTDIDNSLKLLN</sequence>
<reference evidence="2" key="1">
    <citation type="journal article" date="2016" name="Genome Announc.">
        <title>Genome sequences of three species of Hanseniaspora isolated from spontaneous wine fermentations.</title>
        <authorList>
            <person name="Sternes P.R."/>
            <person name="Lee D."/>
            <person name="Kutyna D.R."/>
            <person name="Borneman A.R."/>
        </authorList>
    </citation>
    <scope>NUCLEOTIDE SEQUENCE [LARGE SCALE GENOMIC DNA]</scope>
    <source>
        <strain evidence="2">AWRI3580</strain>
    </source>
</reference>
<dbReference type="AlphaFoldDB" id="A0A1E5RQE7"/>
<name>A0A1E5RQE7_HANUV</name>
<dbReference type="VEuPathDB" id="FungiDB:AWRI3580_g2104"/>
<dbReference type="Proteomes" id="UP000095358">
    <property type="component" value="Unassembled WGS sequence"/>
</dbReference>
<comment type="caution">
    <text evidence="1">The sequence shown here is derived from an EMBL/GenBank/DDBJ whole genome shotgun (WGS) entry which is preliminary data.</text>
</comment>
<organism evidence="1 2">
    <name type="scientific">Hanseniaspora uvarum</name>
    <name type="common">Yeast</name>
    <name type="synonym">Kloeckera apiculata</name>
    <dbReference type="NCBI Taxonomy" id="29833"/>
    <lineage>
        <taxon>Eukaryota</taxon>
        <taxon>Fungi</taxon>
        <taxon>Dikarya</taxon>
        <taxon>Ascomycota</taxon>
        <taxon>Saccharomycotina</taxon>
        <taxon>Saccharomycetes</taxon>
        <taxon>Saccharomycodales</taxon>
        <taxon>Saccharomycodaceae</taxon>
        <taxon>Hanseniaspora</taxon>
    </lineage>
</organism>
<gene>
    <name evidence="1" type="ORF">AWRI3580_g2104</name>
</gene>
<protein>
    <submittedName>
        <fullName evidence="1">Uncharacterized protein</fullName>
    </submittedName>
</protein>
<evidence type="ECO:0000313" key="2">
    <source>
        <dbReference type="Proteomes" id="UP000095358"/>
    </source>
</evidence>